<evidence type="ECO:0000256" key="2">
    <source>
        <dbReference type="ARBA" id="ARBA00022679"/>
    </source>
</evidence>
<keyword evidence="2 3" id="KW-0808">Transferase</keyword>
<accession>A0A366MB91</accession>
<dbReference type="InterPro" id="IPR010044">
    <property type="entry name" value="MTAP"/>
</dbReference>
<keyword evidence="3" id="KW-0660">Purine salvage</keyword>
<comment type="caution">
    <text evidence="5">The sequence shown here is derived from an EMBL/GenBank/DDBJ whole genome shotgun (WGS) entry which is preliminary data.</text>
</comment>
<keyword evidence="6" id="KW-1185">Reference proteome</keyword>
<dbReference type="GO" id="GO:0005829">
    <property type="term" value="C:cytosol"/>
    <property type="evidence" value="ECO:0007669"/>
    <property type="project" value="TreeGrafter"/>
</dbReference>
<dbReference type="CDD" id="cd09010">
    <property type="entry name" value="MTAP_SsMTAPII_like_MTIP"/>
    <property type="match status" value="1"/>
</dbReference>
<dbReference type="PANTHER" id="PTHR42679:SF2">
    <property type="entry name" value="S-METHYL-5'-THIOADENOSINE PHOSPHORYLASE"/>
    <property type="match status" value="1"/>
</dbReference>
<feature type="site" description="Important for substrate specificity" evidence="3">
    <location>
        <position position="163"/>
    </location>
</feature>
<feature type="binding site" evidence="3">
    <location>
        <position position="181"/>
    </location>
    <ligand>
        <name>substrate</name>
    </ligand>
</feature>
<dbReference type="NCBIfam" id="NF006599">
    <property type="entry name" value="PRK09136.1"/>
    <property type="match status" value="1"/>
</dbReference>
<dbReference type="PANTHER" id="PTHR42679">
    <property type="entry name" value="S-METHYL-5'-THIOADENOSINE PHOSPHORYLASE"/>
    <property type="match status" value="1"/>
</dbReference>
<evidence type="ECO:0000256" key="1">
    <source>
        <dbReference type="ARBA" id="ARBA00022676"/>
    </source>
</evidence>
<feature type="domain" description="Nucleoside phosphorylase" evidence="4">
    <location>
        <begin position="2"/>
        <end position="237"/>
    </location>
</feature>
<feature type="site" description="Important for substrate specificity" evidence="3">
    <location>
        <position position="217"/>
    </location>
</feature>
<evidence type="ECO:0000313" key="6">
    <source>
        <dbReference type="Proteomes" id="UP000253099"/>
    </source>
</evidence>
<organism evidence="5 6">
    <name type="scientific">Candidatus Methanobinarius endosymbioticus</name>
    <dbReference type="NCBI Taxonomy" id="2006182"/>
    <lineage>
        <taxon>Archaea</taxon>
        <taxon>Methanobacteriati</taxon>
        <taxon>Methanobacteriota</taxon>
        <taxon>Methanomada group</taxon>
        <taxon>Methanobacteria</taxon>
        <taxon>Methanobacteriales</taxon>
        <taxon>Methanobacteriaceae</taxon>
        <taxon>Candidatus Methanobinarius</taxon>
    </lineage>
</organism>
<comment type="similarity">
    <text evidence="3">Belongs to the PNP/MTAP phosphorylase family. MTAP subfamily.</text>
</comment>
<dbReference type="GO" id="GO:0017061">
    <property type="term" value="F:S-methyl-5-thioadenosine phosphorylase activity"/>
    <property type="evidence" value="ECO:0007669"/>
    <property type="project" value="InterPro"/>
</dbReference>
<comment type="miscellaneous">
    <text evidence="3">Although this enzyme belongs to the family of MTA phosphorylases based on sequence homology, it has been shown that conserved amino acid substitutions in the substrate binding pocket convert the substrate specificity of this enzyme from 6-aminopurines to 6-oxopurines.</text>
</comment>
<dbReference type="AlphaFoldDB" id="A0A366MB91"/>
<dbReference type="EMBL" id="NIZT01000025">
    <property type="protein sequence ID" value="RBQ23455.1"/>
    <property type="molecule type" value="Genomic_DNA"/>
</dbReference>
<sequence>MIGIIGGSGVYDITKQAENIEKKIIKTPYGNSAEISLFDIHGKKIAFMPRHSGDHSCPPHKINYRANIWGLHNLGVKQIIATNAVGSLHEKIHPGSLVVCDDFIDFTSRREKTFYDDIVVHVDVSEPYCNRLRSNIISNKSVISDGDFVEKGVYVCSEGPRFESPAEVKMLQKLGGDLVGMTGLPEAVLAREKELCYASICLVSNYATSISPNNLTMDEVFEIMDIKGSELIELTYKTIESINEDESDCYCLSALDGAGA</sequence>
<keyword evidence="1 3" id="KW-0328">Glycosyltransferase</keyword>
<dbReference type="InterPro" id="IPR035994">
    <property type="entry name" value="Nucleoside_phosphorylase_sf"/>
</dbReference>
<dbReference type="GO" id="GO:0019509">
    <property type="term" value="P:L-methionine salvage from methylthioadenosine"/>
    <property type="evidence" value="ECO:0007669"/>
    <property type="project" value="TreeGrafter"/>
</dbReference>
<dbReference type="Proteomes" id="UP000253099">
    <property type="component" value="Unassembled WGS sequence"/>
</dbReference>
<comment type="catalytic activity">
    <reaction evidence="3">
        <text>S-methyl-5'-thioinosine + phosphate = 5-(methylsulfanyl)-alpha-D-ribose 1-phosphate + hypoxanthine</text>
        <dbReference type="Rhea" id="RHEA:30643"/>
        <dbReference type="ChEBI" id="CHEBI:17368"/>
        <dbReference type="ChEBI" id="CHEBI:43474"/>
        <dbReference type="ChEBI" id="CHEBI:48595"/>
        <dbReference type="ChEBI" id="CHEBI:58533"/>
        <dbReference type="EC" id="2.4.2.44"/>
    </reaction>
</comment>
<feature type="binding site" evidence="3">
    <location>
        <begin position="205"/>
        <end position="207"/>
    </location>
    <ligand>
        <name>substrate</name>
    </ligand>
</feature>
<dbReference type="SUPFAM" id="SSF53167">
    <property type="entry name" value="Purine and uridine phosphorylases"/>
    <property type="match status" value="1"/>
</dbReference>
<comment type="subunit">
    <text evidence="3">Homotrimer.</text>
</comment>
<dbReference type="EC" id="2.4.2.44" evidence="3"/>
<comment type="function">
    <text evidence="3">Catalyzes the reversible phosphorylation of S-methyl-5'-thioinosine (MTI) to hypoxanthine and 5-methylthioribose-1-phosphate. Involved in the breakdown of S-methyl-5'-thioadenosine (MTA), a major by-product of polyamine biosynthesis. Catabolism of (MTA) occurs via deamination to MTI and phosphorolysis to hypoxanthine.</text>
</comment>
<comment type="pathway">
    <text evidence="3">Purine metabolism; purine nucleoside salvage.</text>
</comment>
<dbReference type="UniPathway" id="UPA00606"/>
<dbReference type="NCBIfam" id="TIGR01694">
    <property type="entry name" value="MTAP"/>
    <property type="match status" value="1"/>
</dbReference>
<name>A0A366MB91_9EURY</name>
<dbReference type="HAMAP" id="MF_01963">
    <property type="entry name" value="MTAP"/>
    <property type="match status" value="1"/>
</dbReference>
<dbReference type="Pfam" id="PF01048">
    <property type="entry name" value="PNP_UDP_1"/>
    <property type="match status" value="1"/>
</dbReference>
<protein>
    <recommendedName>
        <fullName evidence="3">Probable S-methyl-5'-thioinosine phosphorylase</fullName>
        <ecNumber evidence="3">2.4.2.44</ecNumber>
    </recommendedName>
    <alternativeName>
        <fullName evidence="3">5'-methylthioinosine phosphorylase</fullName>
        <shortName evidence="3">MTI phosphorylase</shortName>
        <shortName evidence="3">MTIP</shortName>
    </alternativeName>
</protein>
<dbReference type="GO" id="GO:0006166">
    <property type="term" value="P:purine ribonucleoside salvage"/>
    <property type="evidence" value="ECO:0007669"/>
    <property type="project" value="UniProtKB-UniRule"/>
</dbReference>
<dbReference type="InterPro" id="IPR000845">
    <property type="entry name" value="Nucleoside_phosphorylase_d"/>
</dbReference>
<feature type="binding site" evidence="3">
    <location>
        <begin position="50"/>
        <end position="51"/>
    </location>
    <ligand>
        <name>phosphate</name>
        <dbReference type="ChEBI" id="CHEBI:43474"/>
    </ligand>
</feature>
<reference evidence="5 6" key="1">
    <citation type="submission" date="2018-06" db="EMBL/GenBank/DDBJ databases">
        <title>Genomic insight into two independent archaeal endosymbiosis events.</title>
        <authorList>
            <person name="Lind A.E."/>
            <person name="Lewis W.H."/>
            <person name="Spang A."/>
            <person name="Guy L."/>
            <person name="Embley M.T."/>
            <person name="Ettema T.J.G."/>
        </authorList>
    </citation>
    <scope>NUCLEOTIDE SEQUENCE [LARGE SCALE GENOMIC DNA]</scope>
    <source>
        <strain evidence="5">NOE</strain>
    </source>
</reference>
<comment type="caution">
    <text evidence="3">Lacks conserved residue(s) required for the propagation of feature annotation.</text>
</comment>
<dbReference type="Gene3D" id="3.40.50.1580">
    <property type="entry name" value="Nucleoside phosphorylase domain"/>
    <property type="match status" value="1"/>
</dbReference>
<proteinExistence type="inferred from homology"/>
<evidence type="ECO:0000256" key="3">
    <source>
        <dbReference type="HAMAP-Rule" id="MF_01963"/>
    </source>
</evidence>
<evidence type="ECO:0000313" key="5">
    <source>
        <dbReference type="EMBL" id="RBQ23455.1"/>
    </source>
</evidence>
<evidence type="ECO:0000259" key="4">
    <source>
        <dbReference type="Pfam" id="PF01048"/>
    </source>
</evidence>
<feature type="binding site" evidence="3">
    <location>
        <position position="182"/>
    </location>
    <ligand>
        <name>phosphate</name>
        <dbReference type="ChEBI" id="CHEBI:43474"/>
    </ligand>
</feature>
<gene>
    <name evidence="5" type="ORF">ALNOE001_10560</name>
</gene>
<feature type="binding site" evidence="3">
    <location>
        <position position="8"/>
    </location>
    <ligand>
        <name>phosphate</name>
        <dbReference type="ChEBI" id="CHEBI:43474"/>
    </ligand>
</feature>